<evidence type="ECO:0000259" key="2">
    <source>
        <dbReference type="Pfam" id="PF09835"/>
    </source>
</evidence>
<keyword evidence="1" id="KW-1133">Transmembrane helix</keyword>
<evidence type="ECO:0000313" key="4">
    <source>
        <dbReference type="Proteomes" id="UP000189670"/>
    </source>
</evidence>
<proteinExistence type="predicted"/>
<reference evidence="4" key="1">
    <citation type="submission" date="2012-11" db="EMBL/GenBank/DDBJ databases">
        <authorList>
            <person name="Lucero-Rivera Y.E."/>
            <person name="Tovar-Ramirez D."/>
        </authorList>
    </citation>
    <scope>NUCLEOTIDE SEQUENCE [LARGE SCALE GENOMIC DNA]</scope>
    <source>
        <strain evidence="4">Araruama</strain>
    </source>
</reference>
<feature type="transmembrane region" description="Helical" evidence="1">
    <location>
        <begin position="39"/>
        <end position="56"/>
    </location>
</feature>
<sequence length="208" mass="23315">MQDDVFIYEAVPPQNAGYSKRFLFHLYNRFIRIRGTPERIAWGAAIGFFVAMTPTMGIQTYIVVPLAAILGVSKLSAALAVWITNPLTAPFLYGFNYMIGAMILGYPLKMNVFSNTSWSVLFHSGQQVFYALWIGGFVTGIILGIAGYFLAEGIIITAREKSEKLKKLKDSEKLQKIKQKVQSSASELKKLKEKIPVEKLRRKGDTPK</sequence>
<evidence type="ECO:0000313" key="3">
    <source>
        <dbReference type="EMBL" id="ETR73509.1"/>
    </source>
</evidence>
<gene>
    <name evidence="3" type="ORF">OMM_00900</name>
</gene>
<dbReference type="Pfam" id="PF09835">
    <property type="entry name" value="DUF2062"/>
    <property type="match status" value="1"/>
</dbReference>
<protein>
    <recommendedName>
        <fullName evidence="2">DUF2062 domain-containing protein</fullName>
    </recommendedName>
</protein>
<feature type="transmembrane region" description="Helical" evidence="1">
    <location>
        <begin position="90"/>
        <end position="108"/>
    </location>
</feature>
<evidence type="ECO:0000256" key="1">
    <source>
        <dbReference type="SAM" id="Phobius"/>
    </source>
</evidence>
<dbReference type="InterPro" id="IPR018639">
    <property type="entry name" value="DUF2062"/>
</dbReference>
<accession>A0A1V1PF21</accession>
<feature type="transmembrane region" description="Helical" evidence="1">
    <location>
        <begin position="128"/>
        <end position="151"/>
    </location>
</feature>
<dbReference type="PANTHER" id="PTHR40547:SF1">
    <property type="entry name" value="SLL0298 PROTEIN"/>
    <property type="match status" value="1"/>
</dbReference>
<dbReference type="AlphaFoldDB" id="A0A1V1PF21"/>
<dbReference type="EMBL" id="ATBP01000055">
    <property type="protein sequence ID" value="ETR73509.1"/>
    <property type="molecule type" value="Genomic_DNA"/>
</dbReference>
<keyword evidence="1" id="KW-0472">Membrane</keyword>
<comment type="caution">
    <text evidence="3">The sequence shown here is derived from an EMBL/GenBank/DDBJ whole genome shotgun (WGS) entry which is preliminary data.</text>
</comment>
<feature type="transmembrane region" description="Helical" evidence="1">
    <location>
        <begin position="62"/>
        <end position="83"/>
    </location>
</feature>
<dbReference type="Proteomes" id="UP000189670">
    <property type="component" value="Unassembled WGS sequence"/>
</dbReference>
<organism evidence="3 4">
    <name type="scientific">Candidatus Magnetoglobus multicellularis str. Araruama</name>
    <dbReference type="NCBI Taxonomy" id="890399"/>
    <lineage>
        <taxon>Bacteria</taxon>
        <taxon>Pseudomonadati</taxon>
        <taxon>Thermodesulfobacteriota</taxon>
        <taxon>Desulfobacteria</taxon>
        <taxon>Desulfobacterales</taxon>
        <taxon>Desulfobacteraceae</taxon>
        <taxon>Candidatus Magnetoglobus</taxon>
    </lineage>
</organism>
<keyword evidence="1" id="KW-0812">Transmembrane</keyword>
<name>A0A1V1PF21_9BACT</name>
<feature type="domain" description="DUF2062" evidence="2">
    <location>
        <begin position="21"/>
        <end position="162"/>
    </location>
</feature>
<dbReference type="PANTHER" id="PTHR40547">
    <property type="entry name" value="SLL0298 PROTEIN"/>
    <property type="match status" value="1"/>
</dbReference>